<accession>A0A1B3ZED8</accession>
<reference evidence="1 2" key="1">
    <citation type="submission" date="2016-01" db="EMBL/GenBank/DDBJ databases">
        <title>Complete genome and mega plasmid sequence of Sphingomonas panacis DCY99 elicits systemic resistance in rice to Xanthomonas oryzae.</title>
        <authorList>
            <person name="Kim Y.J."/>
            <person name="Yang D.C."/>
            <person name="Sing P."/>
        </authorList>
    </citation>
    <scope>NUCLEOTIDE SEQUENCE [LARGE SCALE GENOMIC DNA]</scope>
    <source>
        <strain evidence="1 2">DCY99</strain>
    </source>
</reference>
<sequence length="207" mass="22811">MPTFTIESTYRLPVFRHRIYEAPTAENACQLAIGDDDWQSQKQDHESAGPTYLTGIWPGIDTAYEVAALPVPPRFAEGERLRDTGAGDLPATVPKMEPVMPRCRHCGSGQISCDANACWDEETQAWVLLATYDSQTCERCGADSNHLVDWVPLAGPGSIYAFLWDVIEALEAPKLIGDAAFKAFCREHQNDLTAEQAAATWRNRAPG</sequence>
<dbReference type="STRING" id="1560345.AWL63_19430"/>
<proteinExistence type="predicted"/>
<name>A0A1B3ZED8_9SPHN</name>
<dbReference type="EMBL" id="CP014168">
    <property type="protein sequence ID" value="AOH85797.1"/>
    <property type="molecule type" value="Genomic_DNA"/>
</dbReference>
<gene>
    <name evidence="1" type="ORF">AWL63_19430</name>
</gene>
<evidence type="ECO:0000313" key="2">
    <source>
        <dbReference type="Proteomes" id="UP000094256"/>
    </source>
</evidence>
<dbReference type="AlphaFoldDB" id="A0A1B3ZED8"/>
<keyword evidence="2" id="KW-1185">Reference proteome</keyword>
<protein>
    <submittedName>
        <fullName evidence="1">Uncharacterized protein</fullName>
    </submittedName>
</protein>
<dbReference type="RefSeq" id="WP_069206327.1">
    <property type="nucleotide sequence ID" value="NZ_CP014168.1"/>
</dbReference>
<dbReference type="Proteomes" id="UP000094256">
    <property type="component" value="Chromosome"/>
</dbReference>
<dbReference type="KEGG" id="span:AWL63_19430"/>
<dbReference type="OrthoDB" id="8243488at2"/>
<organism evidence="1 2">
    <name type="scientific">Sphingomonas panacis</name>
    <dbReference type="NCBI Taxonomy" id="1560345"/>
    <lineage>
        <taxon>Bacteria</taxon>
        <taxon>Pseudomonadati</taxon>
        <taxon>Pseudomonadota</taxon>
        <taxon>Alphaproteobacteria</taxon>
        <taxon>Sphingomonadales</taxon>
        <taxon>Sphingomonadaceae</taxon>
        <taxon>Sphingomonas</taxon>
    </lineage>
</organism>
<evidence type="ECO:0000313" key="1">
    <source>
        <dbReference type="EMBL" id="AOH85797.1"/>
    </source>
</evidence>